<comment type="subcellular location">
    <subcellularLocation>
        <location evidence="1">Mitochondrion outer membrane</location>
        <topology evidence="1">Peripheral membrane protein</topology>
        <orientation evidence="1">Cytoplasmic side</orientation>
    </subcellularLocation>
</comment>
<evidence type="ECO:0000256" key="4">
    <source>
        <dbReference type="ARBA" id="ARBA00038415"/>
    </source>
</evidence>
<name>A0A9W9HWB4_9EURO</name>
<evidence type="ECO:0000313" key="10">
    <source>
        <dbReference type="Proteomes" id="UP001149163"/>
    </source>
</evidence>
<feature type="repeat" description="WD" evidence="7">
    <location>
        <begin position="1346"/>
        <end position="1387"/>
    </location>
</feature>
<dbReference type="SUPFAM" id="SSF50978">
    <property type="entry name" value="WD40 repeat-like"/>
    <property type="match status" value="3"/>
</dbReference>
<dbReference type="CDD" id="cd00200">
    <property type="entry name" value="WD40"/>
    <property type="match status" value="2"/>
</dbReference>
<dbReference type="PROSITE" id="PS50837">
    <property type="entry name" value="NACHT"/>
    <property type="match status" value="1"/>
</dbReference>
<dbReference type="PRINTS" id="PR00320">
    <property type="entry name" value="GPROTEINBRPT"/>
</dbReference>
<sequence>MQNPPGAPGRYEDYTVAVICAIGFEMSAVRYMLDHEHYRLPPRQGDSNIYVLGELSGHNIVLACLPGNQGKGAAAVVATNMVRTFPSIKWRFLVGIGGGVPSDKHDIRLGDVVISMPEGQYGGVVQLDLGKDTEVNFQLKGFLWPPPTMLRGAVELMRSEHLMAENKVEEHLSQMLQRGPRLSVYQRPATGHDVLFDTDYPHVESRSACENCDRTKIISRPSREFPGPVVHYGLIASGDRVMRSATKRKAASGNVGDILCFEMEAAGIATEFPCIVIRGISDYADSHKNDSWQHYAAAAAAASAKELLSYVSPEQRMDDATTGSPGQRSPPAAASCGGNLYIEYHNKDITSSDLEHHLWRDFLEDLCESDPNTDMTRIEEDKGSLLPKCFDWILDNEELKAWQECENNRLLWVRGGPGKGKTMLMIGLVRHLKDRLRTENCALAFFFCQNTDQRLNNGISVLRGLVWMLLCKNLVLSKHIPEEYRLKSKEKRKVMLDSQNPNLFSTLKMMLENILGGAPFDRVYLLVDGLDECDKDSDQLVRWMTQVAGRTLRPSQYRQILDLELKDEHISRAVAQFIEQKVKRLAEEGQYDKELQQKVQTKLEKKAESTFLWVALICQRLNEVPRMEVMAEIDKFPLGLPALYDRMMHIIEQHGDETSLFCKQILRTVTIVYRPITLEELVPLANLPSEQYKDVHELVSLCSSFVILRESMVRLLHQSAKDYLYENYQSRLQQAGVAQGHADISRRSINAMSSVLKQNMYNLSFSFKPEYVRPPEPDPLAPVRYSSVFWADHLCFLNGESPETKRLLMDHGPVLQFLNENFLRWLESLALLGKLSDGVQAIKKLVHVTQLQLGASTPLLEFLKDAEKFVLSHRSIIERAPLQVYGSALAFSPTMSKVRNMQWKERLSFINMIAGVREGWSAHQQTLEGHSDGVKTVAFSPDGKTLASASRDCTVKLWVTATGAPQQTLEGHSNWVNDVVFSPNGKTLASASADHTIRLWGTMTGSLQRTFEGHYDSVRAVAFSPNGKILVSASSDYTVRLWDTATGGSYMVLRGHSGSVRAVAFSPDGKMLASASGDCTIRLWDIATGAPQQTLEGHSRPVSTVAFSPDGKTLASASGDHTIRLWDIATGAPKTLSGHGNWVSAVAFSPDGKTIASVSGDHTIRLWDTATGAPQRTLQGHSNWVSAVAFSPDGKILASASADYTVRLWDTATGMPQQTLEGHGKWINAVAFSPDGKTLSSASDDCTVRLWDTAVSMPKQVLERHSSPINSVALSPDRKSLASASDDTTVRLWDTATGTSQRTLKGHSASVNAVVFSTDGKKLASASADHTLRLWVTATGMPQRTLKGHSGSVTAVTFSPDGNTLASASADHTVRLWDTATGATQRTLQGHYDEYVSEVISPDDMTRSPTSIKDWGREDIRFISGWVPKNTLGTPVNEVPRTSARTTPGIAAYRTARHMVSRHSISVKSVAFSPDSKTLASISDDSTVQLWDAETGSHRQTLKGNSNSWDTTTGASRGMLGGHSSPVHVFAFSEDGQYLKTDHGFLRLSVKYHPPDKRIEQKHSDYALSVGTEWVKLGGENLLWLPKDYRATCGAIYGHTAVLGHRSGGVTFLQFEIP</sequence>
<dbReference type="SUPFAM" id="SSF53167">
    <property type="entry name" value="Purine and uridine phosphorylases"/>
    <property type="match status" value="1"/>
</dbReference>
<reference evidence="9" key="2">
    <citation type="journal article" date="2023" name="IMA Fungus">
        <title>Comparative genomic study of the Penicillium genus elucidates a diverse pangenome and 15 lateral gene transfer events.</title>
        <authorList>
            <person name="Petersen C."/>
            <person name="Sorensen T."/>
            <person name="Nielsen M.R."/>
            <person name="Sondergaard T.E."/>
            <person name="Sorensen J.L."/>
            <person name="Fitzpatrick D.A."/>
            <person name="Frisvad J.C."/>
            <person name="Nielsen K.L."/>
        </authorList>
    </citation>
    <scope>NUCLEOTIDE SEQUENCE</scope>
    <source>
        <strain evidence="9">IBT 26290</strain>
    </source>
</reference>
<dbReference type="GO" id="GO:0005741">
    <property type="term" value="C:mitochondrial outer membrane"/>
    <property type="evidence" value="ECO:0007669"/>
    <property type="project" value="UniProtKB-SubCell"/>
</dbReference>
<dbReference type="GeneID" id="81429905"/>
<dbReference type="OrthoDB" id="4368804at2759"/>
<dbReference type="GO" id="GO:0003824">
    <property type="term" value="F:catalytic activity"/>
    <property type="evidence" value="ECO:0007669"/>
    <property type="project" value="InterPro"/>
</dbReference>
<dbReference type="InterPro" id="IPR015943">
    <property type="entry name" value="WD40/YVTN_repeat-like_dom_sf"/>
</dbReference>
<dbReference type="PANTHER" id="PTHR22847">
    <property type="entry name" value="WD40 REPEAT PROTEIN"/>
    <property type="match status" value="1"/>
</dbReference>
<accession>A0A9W9HWB4</accession>
<dbReference type="EMBL" id="JAPQKN010000006">
    <property type="protein sequence ID" value="KAJ5157505.1"/>
    <property type="molecule type" value="Genomic_DNA"/>
</dbReference>
<evidence type="ECO:0000256" key="7">
    <source>
        <dbReference type="PROSITE-ProRule" id="PRU00221"/>
    </source>
</evidence>
<evidence type="ECO:0000256" key="6">
    <source>
        <dbReference type="ARBA" id="ARBA00043913"/>
    </source>
</evidence>
<dbReference type="Pfam" id="PF00400">
    <property type="entry name" value="WD40"/>
    <property type="match status" value="12"/>
</dbReference>
<feature type="repeat" description="WD" evidence="7">
    <location>
        <begin position="1220"/>
        <end position="1252"/>
    </location>
</feature>
<reference evidence="9" key="1">
    <citation type="submission" date="2022-11" db="EMBL/GenBank/DDBJ databases">
        <authorList>
            <person name="Petersen C."/>
        </authorList>
    </citation>
    <scope>NUCLEOTIDE SEQUENCE</scope>
    <source>
        <strain evidence="9">IBT 26290</strain>
    </source>
</reference>
<protein>
    <recommendedName>
        <fullName evidence="5">Mitochondrial division protein 1</fullName>
    </recommendedName>
</protein>
<dbReference type="Pfam" id="PF24883">
    <property type="entry name" value="NPHP3_N"/>
    <property type="match status" value="1"/>
</dbReference>
<keyword evidence="3" id="KW-0677">Repeat</keyword>
<feature type="repeat" description="WD" evidence="7">
    <location>
        <begin position="1304"/>
        <end position="1345"/>
    </location>
</feature>
<evidence type="ECO:0000259" key="8">
    <source>
        <dbReference type="PROSITE" id="PS50837"/>
    </source>
</evidence>
<dbReference type="SMART" id="SM00320">
    <property type="entry name" value="WD40"/>
    <property type="match status" value="12"/>
</dbReference>
<dbReference type="RefSeq" id="XP_056540494.1">
    <property type="nucleotide sequence ID" value="XM_056690729.1"/>
</dbReference>
<feature type="repeat" description="WD" evidence="7">
    <location>
        <begin position="969"/>
        <end position="1010"/>
    </location>
</feature>
<dbReference type="GO" id="GO:1990234">
    <property type="term" value="C:transferase complex"/>
    <property type="evidence" value="ECO:0007669"/>
    <property type="project" value="UniProtKB-ARBA"/>
</dbReference>
<feature type="repeat" description="WD" evidence="7">
    <location>
        <begin position="1178"/>
        <end position="1219"/>
    </location>
</feature>
<feature type="domain" description="NACHT" evidence="8">
    <location>
        <begin position="409"/>
        <end position="532"/>
    </location>
</feature>
<evidence type="ECO:0000313" key="9">
    <source>
        <dbReference type="EMBL" id="KAJ5157505.1"/>
    </source>
</evidence>
<dbReference type="GO" id="GO:0009116">
    <property type="term" value="P:nucleoside metabolic process"/>
    <property type="evidence" value="ECO:0007669"/>
    <property type="project" value="InterPro"/>
</dbReference>
<dbReference type="InterPro" id="IPR000845">
    <property type="entry name" value="Nucleoside_phosphorylase_d"/>
</dbReference>
<keyword evidence="10" id="KW-1185">Reference proteome</keyword>
<dbReference type="InterPro" id="IPR036322">
    <property type="entry name" value="WD40_repeat_dom_sf"/>
</dbReference>
<dbReference type="InterPro" id="IPR056884">
    <property type="entry name" value="NPHP3-like_N"/>
</dbReference>
<evidence type="ECO:0000256" key="3">
    <source>
        <dbReference type="ARBA" id="ARBA00022737"/>
    </source>
</evidence>
<feature type="repeat" description="WD" evidence="7">
    <location>
        <begin position="1095"/>
        <end position="1136"/>
    </location>
</feature>
<evidence type="ECO:0000256" key="1">
    <source>
        <dbReference type="ARBA" id="ARBA00004570"/>
    </source>
</evidence>
<feature type="repeat" description="WD" evidence="7">
    <location>
        <begin position="1053"/>
        <end position="1094"/>
    </location>
</feature>
<dbReference type="InterPro" id="IPR001680">
    <property type="entry name" value="WD40_rpt"/>
</dbReference>
<comment type="similarity">
    <text evidence="4">Belongs to the WD repeat MDV1/CAF4 family.</text>
</comment>
<feature type="repeat" description="WD" evidence="7">
    <location>
        <begin position="1011"/>
        <end position="1052"/>
    </location>
</feature>
<dbReference type="InterPro" id="IPR007111">
    <property type="entry name" value="NACHT_NTPase"/>
</dbReference>
<dbReference type="InterPro" id="IPR019775">
    <property type="entry name" value="WD40_repeat_CS"/>
</dbReference>
<feature type="repeat" description="WD" evidence="7">
    <location>
        <begin position="927"/>
        <end position="968"/>
    </location>
</feature>
<keyword evidence="2 7" id="KW-0853">WD repeat</keyword>
<comment type="caution">
    <text evidence="9">The sequence shown here is derived from an EMBL/GenBank/DDBJ whole genome shotgun (WGS) entry which is preliminary data.</text>
</comment>
<feature type="repeat" description="WD" evidence="7">
    <location>
        <begin position="1460"/>
        <end position="1501"/>
    </location>
</feature>
<feature type="repeat" description="WD" evidence="7">
    <location>
        <begin position="1262"/>
        <end position="1303"/>
    </location>
</feature>
<evidence type="ECO:0000256" key="2">
    <source>
        <dbReference type="ARBA" id="ARBA00022574"/>
    </source>
</evidence>
<dbReference type="Gene3D" id="3.40.50.1580">
    <property type="entry name" value="Nucleoside phosphorylase domain"/>
    <property type="match status" value="1"/>
</dbReference>
<evidence type="ECO:0000256" key="5">
    <source>
        <dbReference type="ARBA" id="ARBA00039789"/>
    </source>
</evidence>
<dbReference type="Proteomes" id="UP001149163">
    <property type="component" value="Unassembled WGS sequence"/>
</dbReference>
<gene>
    <name evidence="9" type="ORF">N7482_008605</name>
</gene>
<dbReference type="PANTHER" id="PTHR22847:SF637">
    <property type="entry name" value="WD REPEAT DOMAIN 5B"/>
    <property type="match status" value="1"/>
</dbReference>
<dbReference type="InterPro" id="IPR027417">
    <property type="entry name" value="P-loop_NTPase"/>
</dbReference>
<organism evidence="9 10">
    <name type="scientific">Penicillium canariense</name>
    <dbReference type="NCBI Taxonomy" id="189055"/>
    <lineage>
        <taxon>Eukaryota</taxon>
        <taxon>Fungi</taxon>
        <taxon>Dikarya</taxon>
        <taxon>Ascomycota</taxon>
        <taxon>Pezizomycotina</taxon>
        <taxon>Eurotiomycetes</taxon>
        <taxon>Eurotiomycetidae</taxon>
        <taxon>Eurotiales</taxon>
        <taxon>Aspergillaceae</taxon>
        <taxon>Penicillium</taxon>
    </lineage>
</organism>
<dbReference type="GO" id="GO:0005634">
    <property type="term" value="C:nucleus"/>
    <property type="evidence" value="ECO:0007669"/>
    <property type="project" value="TreeGrafter"/>
</dbReference>
<comment type="function">
    <text evidence="6">Involved in mitochondrial fission. Acts as an adapter protein required to form mitochondrial fission complexes. Formation of these complexes is required to promote constriction and fission of the mitochondrial compartment at a late step in mitochondrial division.</text>
</comment>
<dbReference type="Gene3D" id="3.40.50.300">
    <property type="entry name" value="P-loop containing nucleotide triphosphate hydrolases"/>
    <property type="match status" value="1"/>
</dbReference>
<dbReference type="PROSITE" id="PS00678">
    <property type="entry name" value="WD_REPEATS_1"/>
    <property type="match status" value="8"/>
</dbReference>
<dbReference type="InterPro" id="IPR035994">
    <property type="entry name" value="Nucleoside_phosphorylase_sf"/>
</dbReference>
<feature type="repeat" description="WD" evidence="7">
    <location>
        <begin position="1136"/>
        <end position="1177"/>
    </location>
</feature>
<dbReference type="Pfam" id="PF01048">
    <property type="entry name" value="PNP_UDP_1"/>
    <property type="match status" value="1"/>
</dbReference>
<dbReference type="Gene3D" id="2.130.10.10">
    <property type="entry name" value="YVTN repeat-like/Quinoprotein amine dehydrogenase"/>
    <property type="match status" value="7"/>
</dbReference>
<proteinExistence type="inferred from homology"/>
<dbReference type="InterPro" id="IPR020472">
    <property type="entry name" value="WD40_PAC1"/>
</dbReference>
<dbReference type="PROSITE" id="PS50082">
    <property type="entry name" value="WD_REPEATS_2"/>
    <property type="match status" value="12"/>
</dbReference>
<dbReference type="PROSITE" id="PS50294">
    <property type="entry name" value="WD_REPEATS_REGION"/>
    <property type="match status" value="12"/>
</dbReference>